<feature type="domain" description="C2H2-type" evidence="11">
    <location>
        <begin position="179"/>
        <end position="206"/>
    </location>
</feature>
<evidence type="ECO:0000256" key="5">
    <source>
        <dbReference type="ARBA" id="ARBA00022771"/>
    </source>
</evidence>
<name>A0A4W5JT61_9TELE</name>
<feature type="domain" description="C2H2-type" evidence="11">
    <location>
        <begin position="207"/>
        <end position="234"/>
    </location>
</feature>
<dbReference type="InterPro" id="IPR013087">
    <property type="entry name" value="Znf_C2H2_type"/>
</dbReference>
<dbReference type="GO" id="GO:0008270">
    <property type="term" value="F:zinc ion binding"/>
    <property type="evidence" value="ECO:0007669"/>
    <property type="project" value="UniProtKB-KW"/>
</dbReference>
<keyword evidence="4" id="KW-0677">Repeat</keyword>
<evidence type="ECO:0000259" key="11">
    <source>
        <dbReference type="PROSITE" id="PS50157"/>
    </source>
</evidence>
<dbReference type="InterPro" id="IPR036236">
    <property type="entry name" value="Znf_C2H2_sf"/>
</dbReference>
<reference evidence="13" key="1">
    <citation type="submission" date="2018-06" db="EMBL/GenBank/DDBJ databases">
        <title>Genome assembly of Danube salmon.</title>
        <authorList>
            <person name="Macqueen D.J."/>
            <person name="Gundappa M.K."/>
        </authorList>
    </citation>
    <scope>NUCLEOTIDE SEQUENCE [LARGE SCALE GENOMIC DNA]</scope>
</reference>
<sequence>MFQRRGRERGGLPAPPPALLQQAPLSTPPSPGPSGIRLAFPREYDPDARDSYYTWRPSTRFLRDVRACPPSSPASQAKPWSGPTPYGVKETRRWTITQSSPAAFGQFSTTRLRVERHYRVTPGERPDPHSDSRKSPSGEPDREMPKPTAGHHWSHCGKNVTHLGSLKMRKRIHTGEKPYHCSHCGKRFTQLGALVGHKRTHTGDKPYHCSHCGKSFRWYGSPKEHDRTHIGEKPFQCFQCGRSFIHRGSLKMHEDTHRRKVFPTYEYTGGEDTPLISL</sequence>
<reference evidence="12" key="2">
    <citation type="submission" date="2025-08" db="UniProtKB">
        <authorList>
            <consortium name="Ensembl"/>
        </authorList>
    </citation>
    <scope>IDENTIFICATION</scope>
</reference>
<keyword evidence="7" id="KW-0238">DNA-binding</keyword>
<evidence type="ECO:0000256" key="4">
    <source>
        <dbReference type="ARBA" id="ARBA00022737"/>
    </source>
</evidence>
<dbReference type="Proteomes" id="UP000314982">
    <property type="component" value="Unassembled WGS sequence"/>
</dbReference>
<reference evidence="12" key="3">
    <citation type="submission" date="2025-09" db="UniProtKB">
        <authorList>
            <consortium name="Ensembl"/>
        </authorList>
    </citation>
    <scope>IDENTIFICATION</scope>
</reference>
<accession>A0A4W5JT61</accession>
<feature type="compositionally biased region" description="Basic and acidic residues" evidence="10">
    <location>
        <begin position="119"/>
        <end position="145"/>
    </location>
</feature>
<dbReference type="FunFam" id="3.30.160.60:FF:000376">
    <property type="entry name" value="Zinc finger protein 236"/>
    <property type="match status" value="1"/>
</dbReference>
<evidence type="ECO:0000256" key="3">
    <source>
        <dbReference type="ARBA" id="ARBA00022723"/>
    </source>
</evidence>
<keyword evidence="8" id="KW-0539">Nucleus</keyword>
<keyword evidence="5 9" id="KW-0863">Zinc-finger</keyword>
<keyword evidence="13" id="KW-1185">Reference proteome</keyword>
<dbReference type="PROSITE" id="PS50157">
    <property type="entry name" value="ZINC_FINGER_C2H2_2"/>
    <property type="match status" value="4"/>
</dbReference>
<dbReference type="Ensembl" id="ENSHHUT00000001439.1">
    <property type="protein sequence ID" value="ENSHHUP00000001405.1"/>
    <property type="gene ID" value="ENSHHUG00000000943.1"/>
</dbReference>
<dbReference type="GeneTree" id="ENSGT01150000286971"/>
<dbReference type="Pfam" id="PF00096">
    <property type="entry name" value="zf-C2H2"/>
    <property type="match status" value="2"/>
</dbReference>
<dbReference type="GO" id="GO:0005634">
    <property type="term" value="C:nucleus"/>
    <property type="evidence" value="ECO:0007669"/>
    <property type="project" value="UniProtKB-SubCell"/>
</dbReference>
<dbReference type="Gene3D" id="3.30.160.60">
    <property type="entry name" value="Classic Zinc Finger"/>
    <property type="match status" value="4"/>
</dbReference>
<keyword evidence="3" id="KW-0479">Metal-binding</keyword>
<dbReference type="SMART" id="SM00355">
    <property type="entry name" value="ZnF_C2H2"/>
    <property type="match status" value="3"/>
</dbReference>
<feature type="region of interest" description="Disordered" evidence="10">
    <location>
        <begin position="119"/>
        <end position="156"/>
    </location>
</feature>
<evidence type="ECO:0000256" key="10">
    <source>
        <dbReference type="SAM" id="MobiDB-lite"/>
    </source>
</evidence>
<dbReference type="AlphaFoldDB" id="A0A4W5JT61"/>
<feature type="region of interest" description="Disordered" evidence="10">
    <location>
        <begin position="65"/>
        <end position="86"/>
    </location>
</feature>
<evidence type="ECO:0000313" key="12">
    <source>
        <dbReference type="Ensembl" id="ENSHHUP00000001405.1"/>
    </source>
</evidence>
<dbReference type="SUPFAM" id="SSF57667">
    <property type="entry name" value="beta-beta-alpha zinc fingers"/>
    <property type="match status" value="2"/>
</dbReference>
<keyword evidence="6" id="KW-0862">Zinc</keyword>
<evidence type="ECO:0000256" key="8">
    <source>
        <dbReference type="ARBA" id="ARBA00023242"/>
    </source>
</evidence>
<feature type="region of interest" description="Disordered" evidence="10">
    <location>
        <begin position="1"/>
        <end position="51"/>
    </location>
</feature>
<dbReference type="FunFam" id="3.30.160.60:FF:000110">
    <property type="entry name" value="Zinc finger protein-like"/>
    <property type="match status" value="1"/>
</dbReference>
<organism evidence="12 13">
    <name type="scientific">Hucho hucho</name>
    <name type="common">huchen</name>
    <dbReference type="NCBI Taxonomy" id="62062"/>
    <lineage>
        <taxon>Eukaryota</taxon>
        <taxon>Metazoa</taxon>
        <taxon>Chordata</taxon>
        <taxon>Craniata</taxon>
        <taxon>Vertebrata</taxon>
        <taxon>Euteleostomi</taxon>
        <taxon>Actinopterygii</taxon>
        <taxon>Neopterygii</taxon>
        <taxon>Teleostei</taxon>
        <taxon>Protacanthopterygii</taxon>
        <taxon>Salmoniformes</taxon>
        <taxon>Salmonidae</taxon>
        <taxon>Salmoninae</taxon>
        <taxon>Hucho</taxon>
    </lineage>
</organism>
<evidence type="ECO:0000256" key="7">
    <source>
        <dbReference type="ARBA" id="ARBA00023125"/>
    </source>
</evidence>
<evidence type="ECO:0000256" key="1">
    <source>
        <dbReference type="ARBA" id="ARBA00004123"/>
    </source>
</evidence>
<dbReference type="PROSITE" id="PS00028">
    <property type="entry name" value="ZINC_FINGER_C2H2_1"/>
    <property type="match status" value="3"/>
</dbReference>
<dbReference type="FunFam" id="3.30.160.60:FF:001954">
    <property type="entry name" value="Zinc finger protein 787"/>
    <property type="match status" value="1"/>
</dbReference>
<dbReference type="PANTHER" id="PTHR23235:SF142">
    <property type="entry name" value="ZINC FINGER PROTEIN 384"/>
    <property type="match status" value="1"/>
</dbReference>
<proteinExistence type="inferred from homology"/>
<evidence type="ECO:0000313" key="13">
    <source>
        <dbReference type="Proteomes" id="UP000314982"/>
    </source>
</evidence>
<feature type="domain" description="C2H2-type" evidence="11">
    <location>
        <begin position="235"/>
        <end position="257"/>
    </location>
</feature>
<dbReference type="STRING" id="62062.ENSHHUP00000001405"/>
<dbReference type="GO" id="GO:0000981">
    <property type="term" value="F:DNA-binding transcription factor activity, RNA polymerase II-specific"/>
    <property type="evidence" value="ECO:0007669"/>
    <property type="project" value="TreeGrafter"/>
</dbReference>
<evidence type="ECO:0000256" key="2">
    <source>
        <dbReference type="ARBA" id="ARBA00006991"/>
    </source>
</evidence>
<feature type="compositionally biased region" description="Basic and acidic residues" evidence="10">
    <location>
        <begin position="40"/>
        <end position="50"/>
    </location>
</feature>
<comment type="subcellular location">
    <subcellularLocation>
        <location evidence="1">Nucleus</location>
    </subcellularLocation>
</comment>
<protein>
    <recommendedName>
        <fullName evidence="11">C2H2-type domain-containing protein</fullName>
    </recommendedName>
</protein>
<feature type="domain" description="C2H2-type" evidence="11">
    <location>
        <begin position="151"/>
        <end position="178"/>
    </location>
</feature>
<dbReference type="GO" id="GO:0000978">
    <property type="term" value="F:RNA polymerase II cis-regulatory region sequence-specific DNA binding"/>
    <property type="evidence" value="ECO:0007669"/>
    <property type="project" value="TreeGrafter"/>
</dbReference>
<dbReference type="PANTHER" id="PTHR23235">
    <property type="entry name" value="KRUEPPEL-LIKE TRANSCRIPTION FACTOR"/>
    <property type="match status" value="1"/>
</dbReference>
<evidence type="ECO:0000256" key="6">
    <source>
        <dbReference type="ARBA" id="ARBA00022833"/>
    </source>
</evidence>
<comment type="similarity">
    <text evidence="2">Belongs to the krueppel C2H2-type zinc-finger protein family.</text>
</comment>
<evidence type="ECO:0000256" key="9">
    <source>
        <dbReference type="PROSITE-ProRule" id="PRU00042"/>
    </source>
</evidence>